<dbReference type="Proteomes" id="UP001234297">
    <property type="component" value="Chromosome 10"/>
</dbReference>
<gene>
    <name evidence="1" type="ORF">MRB53_030233</name>
</gene>
<evidence type="ECO:0000313" key="1">
    <source>
        <dbReference type="EMBL" id="KAJ8621704.1"/>
    </source>
</evidence>
<accession>A0ACC2KL51</accession>
<proteinExistence type="predicted"/>
<sequence length="805" mass="89643">MSTRLIAVSPLQKNGTFTSDLYPDVCYINNVSSNGIINSKFYPSDFSIPLLLLQVTVVIIITNIVRFILKPLKQPTFVSHVIGGLLVGPSGLGNLETFSKVVFPQTSLNVLKIGTVIGAIYYVFIIGVKQDPKVMLNRGRKTLAIATLGAILPLALIISIFSMALFITDSVGGKRFQKYFYLGVLLSLSSFSNLIPILTELKLLNSKLGRLAISVSMNHSMVQCLVMFIYGVMKNSSQPYALVGYIVSMLAIIIFTFFIVRPLLFIVIHRTTEGEPVDNIYIIAILLGVLVIESINNIVGGTTLTGAMFFGLAMPEGPPLGAALVKKSETIVQIFFLPLVYAAVGLKTDVFAIHNLKSWLNLQSLLIIGYMAKTVGIVLSCRYFKMPLRDALSLSLIMNFSELPHLMSLVKANEYKLLGDQSYTHLVLAILVMTAIAAPLVRFFNRHTKLYMAYGLRTIEHSKPNAELRIVTCISSKDNVPPMIELLETSHATRESPLFVWNINLVELEGRAAPMLISHNFRRNSSSSMAPHIRQINNAFQICEQRNGRWFSIQSFTSVSPCQTMYQDVCMLALDKKASLLIMPFYRRIDGSVDQTLRILNSKILDEAPCSVGVLIDHELHCNSIMTNSSFYHICVIFIGGADDREALSYGLRMAGHWCVRLDVVRILSSYDGNMVDDRMRLLDDEFIAICRIRCAGNERVGYRVELVNDCVDTINVIQSMKNLYDLMLVGRRHERNSTPVQGLSQWCENPELGVIGDFLVSSDFSQGMVSVLVLQQQINVGLTVLNGHQQHIPQLNSGFAMSFY</sequence>
<reference evidence="1 2" key="1">
    <citation type="journal article" date="2022" name="Hortic Res">
        <title>A haplotype resolved chromosomal level avocado genome allows analysis of novel avocado genes.</title>
        <authorList>
            <person name="Nath O."/>
            <person name="Fletcher S.J."/>
            <person name="Hayward A."/>
            <person name="Shaw L.M."/>
            <person name="Masouleh A.K."/>
            <person name="Furtado A."/>
            <person name="Henry R.J."/>
            <person name="Mitter N."/>
        </authorList>
    </citation>
    <scope>NUCLEOTIDE SEQUENCE [LARGE SCALE GENOMIC DNA]</scope>
    <source>
        <strain evidence="2">cv. Hass</strain>
    </source>
</reference>
<name>A0ACC2KL51_PERAE</name>
<protein>
    <submittedName>
        <fullName evidence="1">Uncharacterized protein</fullName>
    </submittedName>
</protein>
<comment type="caution">
    <text evidence="1">The sequence shown here is derived from an EMBL/GenBank/DDBJ whole genome shotgun (WGS) entry which is preliminary data.</text>
</comment>
<evidence type="ECO:0000313" key="2">
    <source>
        <dbReference type="Proteomes" id="UP001234297"/>
    </source>
</evidence>
<dbReference type="EMBL" id="CM056818">
    <property type="protein sequence ID" value="KAJ8621704.1"/>
    <property type="molecule type" value="Genomic_DNA"/>
</dbReference>
<keyword evidence="2" id="KW-1185">Reference proteome</keyword>
<organism evidence="1 2">
    <name type="scientific">Persea americana</name>
    <name type="common">Avocado</name>
    <dbReference type="NCBI Taxonomy" id="3435"/>
    <lineage>
        <taxon>Eukaryota</taxon>
        <taxon>Viridiplantae</taxon>
        <taxon>Streptophyta</taxon>
        <taxon>Embryophyta</taxon>
        <taxon>Tracheophyta</taxon>
        <taxon>Spermatophyta</taxon>
        <taxon>Magnoliopsida</taxon>
        <taxon>Magnoliidae</taxon>
        <taxon>Laurales</taxon>
        <taxon>Lauraceae</taxon>
        <taxon>Persea</taxon>
    </lineage>
</organism>